<dbReference type="AlphaFoldDB" id="A0A9W4UQP9"/>
<keyword evidence="2" id="KW-1185">Reference proteome</keyword>
<accession>A0A9W4UQP9</accession>
<sequence length="90" mass="9715">MSPSARSPPRASFARMARCDSVPYLTTCAYMTGTCKGRGLGLTKPWRLPAPRVALVVVPLSSDVFGILPSGFTFKAFSTTSPTFWVSFAH</sequence>
<name>A0A9W4UQP9_9PLEO</name>
<evidence type="ECO:0000313" key="2">
    <source>
        <dbReference type="Proteomes" id="UP001152607"/>
    </source>
</evidence>
<organism evidence="1 2">
    <name type="scientific">Periconia digitata</name>
    <dbReference type="NCBI Taxonomy" id="1303443"/>
    <lineage>
        <taxon>Eukaryota</taxon>
        <taxon>Fungi</taxon>
        <taxon>Dikarya</taxon>
        <taxon>Ascomycota</taxon>
        <taxon>Pezizomycotina</taxon>
        <taxon>Dothideomycetes</taxon>
        <taxon>Pleosporomycetidae</taxon>
        <taxon>Pleosporales</taxon>
        <taxon>Massarineae</taxon>
        <taxon>Periconiaceae</taxon>
        <taxon>Periconia</taxon>
    </lineage>
</organism>
<reference evidence="1" key="1">
    <citation type="submission" date="2023-01" db="EMBL/GenBank/DDBJ databases">
        <authorList>
            <person name="Van Ghelder C."/>
            <person name="Rancurel C."/>
        </authorList>
    </citation>
    <scope>NUCLEOTIDE SEQUENCE</scope>
    <source>
        <strain evidence="1">CNCM I-4278</strain>
    </source>
</reference>
<comment type="caution">
    <text evidence="1">The sequence shown here is derived from an EMBL/GenBank/DDBJ whole genome shotgun (WGS) entry which is preliminary data.</text>
</comment>
<protein>
    <submittedName>
        <fullName evidence="1">Uncharacterized protein</fullName>
    </submittedName>
</protein>
<dbReference type="Proteomes" id="UP001152607">
    <property type="component" value="Unassembled WGS sequence"/>
</dbReference>
<dbReference type="EMBL" id="CAOQHR010000010">
    <property type="protein sequence ID" value="CAI6340561.1"/>
    <property type="molecule type" value="Genomic_DNA"/>
</dbReference>
<proteinExistence type="predicted"/>
<evidence type="ECO:0000313" key="1">
    <source>
        <dbReference type="EMBL" id="CAI6340561.1"/>
    </source>
</evidence>
<gene>
    <name evidence="1" type="ORF">PDIGIT_LOCUS13741</name>
</gene>